<dbReference type="EMBL" id="LGRX02015770">
    <property type="protein sequence ID" value="KAK3263048.1"/>
    <property type="molecule type" value="Genomic_DNA"/>
</dbReference>
<proteinExistence type="predicted"/>
<name>A0AAE0FNL8_9CHLO</name>
<feature type="non-terminal residue" evidence="1">
    <location>
        <position position="189"/>
    </location>
</feature>
<sequence length="189" mass="22081">MSFGCQMDCGKATVVPMLLLVEINLVEIAKYLPIYLVDDLRQRVLWNVCWMEHGSEEICWFKNDLGFNQIHERGVHSMSLKPGQWYIRVRDDYFRSRVADLLSPIYVKDNWGDSAHCRRVCEATVDCMAFAYHLNHSWCFFKSCFDLATITWEASTNSEYEFHYFDRDSCTNADGDDAATSTTRRRSLQ</sequence>
<keyword evidence="2" id="KW-1185">Reference proteome</keyword>
<dbReference type="Proteomes" id="UP001190700">
    <property type="component" value="Unassembled WGS sequence"/>
</dbReference>
<organism evidence="1 2">
    <name type="scientific">Cymbomonas tetramitiformis</name>
    <dbReference type="NCBI Taxonomy" id="36881"/>
    <lineage>
        <taxon>Eukaryota</taxon>
        <taxon>Viridiplantae</taxon>
        <taxon>Chlorophyta</taxon>
        <taxon>Pyramimonadophyceae</taxon>
        <taxon>Pyramimonadales</taxon>
        <taxon>Pyramimonadaceae</taxon>
        <taxon>Cymbomonas</taxon>
    </lineage>
</organism>
<accession>A0AAE0FNL8</accession>
<evidence type="ECO:0000313" key="1">
    <source>
        <dbReference type="EMBL" id="KAK3263048.1"/>
    </source>
</evidence>
<evidence type="ECO:0008006" key="3">
    <source>
        <dbReference type="Google" id="ProtNLM"/>
    </source>
</evidence>
<evidence type="ECO:0000313" key="2">
    <source>
        <dbReference type="Proteomes" id="UP001190700"/>
    </source>
</evidence>
<gene>
    <name evidence="1" type="ORF">CYMTET_28126</name>
</gene>
<protein>
    <recommendedName>
        <fullName evidence="3">Apple domain-containing protein</fullName>
    </recommendedName>
</protein>
<comment type="caution">
    <text evidence="1">The sequence shown here is derived from an EMBL/GenBank/DDBJ whole genome shotgun (WGS) entry which is preliminary data.</text>
</comment>
<dbReference type="AlphaFoldDB" id="A0AAE0FNL8"/>
<reference evidence="1 2" key="1">
    <citation type="journal article" date="2015" name="Genome Biol. Evol.">
        <title>Comparative Genomics of a Bacterivorous Green Alga Reveals Evolutionary Causalities and Consequences of Phago-Mixotrophic Mode of Nutrition.</title>
        <authorList>
            <person name="Burns J.A."/>
            <person name="Paasch A."/>
            <person name="Narechania A."/>
            <person name="Kim E."/>
        </authorList>
    </citation>
    <scope>NUCLEOTIDE SEQUENCE [LARGE SCALE GENOMIC DNA]</scope>
    <source>
        <strain evidence="1 2">PLY_AMNH</strain>
    </source>
</reference>